<evidence type="ECO:0000256" key="1">
    <source>
        <dbReference type="SAM" id="MobiDB-lite"/>
    </source>
</evidence>
<dbReference type="EMBL" id="PKPP01007302">
    <property type="protein sequence ID" value="PWA53761.1"/>
    <property type="molecule type" value="Genomic_DNA"/>
</dbReference>
<reference evidence="2 3" key="1">
    <citation type="journal article" date="2018" name="Mol. Plant">
        <title>The genome of Artemisia annua provides insight into the evolution of Asteraceae family and artemisinin biosynthesis.</title>
        <authorList>
            <person name="Shen Q."/>
            <person name="Zhang L."/>
            <person name="Liao Z."/>
            <person name="Wang S."/>
            <person name="Yan T."/>
            <person name="Shi P."/>
            <person name="Liu M."/>
            <person name="Fu X."/>
            <person name="Pan Q."/>
            <person name="Wang Y."/>
            <person name="Lv Z."/>
            <person name="Lu X."/>
            <person name="Zhang F."/>
            <person name="Jiang W."/>
            <person name="Ma Y."/>
            <person name="Chen M."/>
            <person name="Hao X."/>
            <person name="Li L."/>
            <person name="Tang Y."/>
            <person name="Lv G."/>
            <person name="Zhou Y."/>
            <person name="Sun X."/>
            <person name="Brodelius P.E."/>
            <person name="Rose J.K.C."/>
            <person name="Tang K."/>
        </authorList>
    </citation>
    <scope>NUCLEOTIDE SEQUENCE [LARGE SCALE GENOMIC DNA]</scope>
    <source>
        <strain evidence="3">cv. Huhao1</strain>
        <tissue evidence="2">Leaf</tissue>
    </source>
</reference>
<feature type="region of interest" description="Disordered" evidence="1">
    <location>
        <begin position="95"/>
        <end position="114"/>
    </location>
</feature>
<organism evidence="2 3">
    <name type="scientific">Artemisia annua</name>
    <name type="common">Sweet wormwood</name>
    <dbReference type="NCBI Taxonomy" id="35608"/>
    <lineage>
        <taxon>Eukaryota</taxon>
        <taxon>Viridiplantae</taxon>
        <taxon>Streptophyta</taxon>
        <taxon>Embryophyta</taxon>
        <taxon>Tracheophyta</taxon>
        <taxon>Spermatophyta</taxon>
        <taxon>Magnoliopsida</taxon>
        <taxon>eudicotyledons</taxon>
        <taxon>Gunneridae</taxon>
        <taxon>Pentapetalae</taxon>
        <taxon>asterids</taxon>
        <taxon>campanulids</taxon>
        <taxon>Asterales</taxon>
        <taxon>Asteraceae</taxon>
        <taxon>Asteroideae</taxon>
        <taxon>Anthemideae</taxon>
        <taxon>Artemisiinae</taxon>
        <taxon>Artemisia</taxon>
    </lineage>
</organism>
<protein>
    <submittedName>
        <fullName evidence="2">Formin-like protein 20</fullName>
    </submittedName>
</protein>
<evidence type="ECO:0000313" key="2">
    <source>
        <dbReference type="EMBL" id="PWA53761.1"/>
    </source>
</evidence>
<accession>A0A2U1LXP4</accession>
<comment type="caution">
    <text evidence="2">The sequence shown here is derived from an EMBL/GenBank/DDBJ whole genome shotgun (WGS) entry which is preliminary data.</text>
</comment>
<sequence length="173" mass="19732">MVESYQDQDDIGVNDENLFYDAVLLNYVSLLYCSEDEDWSMSDEAMDVAVNSDDDQRTSTPPPVPWMDVNYNKLDRQMRYKYYGDFVRLWSFSSSTSSSPDLQPMGQPSTSMDGGDSFWSSPDVNAKAGIFISKGKDKWKIEQENTVKKTSGTSFINIPRKTNLNPMKSHLYP</sequence>
<name>A0A2U1LXP4_ARTAN</name>
<proteinExistence type="predicted"/>
<evidence type="ECO:0000313" key="3">
    <source>
        <dbReference type="Proteomes" id="UP000245207"/>
    </source>
</evidence>
<dbReference type="Proteomes" id="UP000245207">
    <property type="component" value="Unassembled WGS sequence"/>
</dbReference>
<dbReference type="AlphaFoldDB" id="A0A2U1LXP4"/>
<keyword evidence="3" id="KW-1185">Reference proteome</keyword>
<gene>
    <name evidence="2" type="ORF">CTI12_AA440740</name>
</gene>